<comment type="caution">
    <text evidence="1">The sequence shown here is derived from an EMBL/GenBank/DDBJ whole genome shotgun (WGS) entry which is preliminary data.</text>
</comment>
<dbReference type="OrthoDB" id="2649829at2"/>
<gene>
    <name evidence="1" type="ORF">AM231_24125</name>
</gene>
<keyword evidence="2" id="KW-1185">Reference proteome</keyword>
<organism evidence="1 2">
    <name type="scientific">Paenibacillus solani</name>
    <dbReference type="NCBI Taxonomy" id="1705565"/>
    <lineage>
        <taxon>Bacteria</taxon>
        <taxon>Bacillati</taxon>
        <taxon>Bacillota</taxon>
        <taxon>Bacilli</taxon>
        <taxon>Bacillales</taxon>
        <taxon>Paenibacillaceae</taxon>
        <taxon>Paenibacillus</taxon>
    </lineage>
</organism>
<accession>A0A0M1N0S5</accession>
<dbReference type="EMBL" id="LIUT01000008">
    <property type="protein sequence ID" value="KOR75762.1"/>
    <property type="molecule type" value="Genomic_DNA"/>
</dbReference>
<reference evidence="2" key="1">
    <citation type="submission" date="2015-08" db="EMBL/GenBank/DDBJ databases">
        <title>Genome sequencing project for genomic taxonomy and phylogenomics of Bacillus-like bacteria.</title>
        <authorList>
            <person name="Liu B."/>
            <person name="Wang J."/>
            <person name="Zhu Y."/>
            <person name="Liu G."/>
            <person name="Chen Q."/>
            <person name="Chen Z."/>
            <person name="Lan J."/>
            <person name="Che J."/>
            <person name="Ge C."/>
            <person name="Shi H."/>
            <person name="Pan Z."/>
            <person name="Liu X."/>
        </authorList>
    </citation>
    <scope>NUCLEOTIDE SEQUENCE [LARGE SCALE GENOMIC DNA]</scope>
    <source>
        <strain evidence="2">FJAT-22460</strain>
    </source>
</reference>
<dbReference type="AlphaFoldDB" id="A0A0M1N0S5"/>
<name>A0A0M1N0S5_9BACL</name>
<protein>
    <recommendedName>
        <fullName evidence="3">DUF2508 domain-containing protein</fullName>
    </recommendedName>
</protein>
<dbReference type="Proteomes" id="UP000036932">
    <property type="component" value="Unassembled WGS sequence"/>
</dbReference>
<dbReference type="PATRIC" id="fig|1705565.3.peg.986"/>
<sequence length="96" mass="11873">MKIWWKQSKRQKEEVYITEEEQERMWHVFLDVRKSQMEWERAQLLFQEATGQDQIDYAIYILEAAERKYQMNLKQAKQLNLDGARMQYIEQKRENG</sequence>
<evidence type="ECO:0008006" key="3">
    <source>
        <dbReference type="Google" id="ProtNLM"/>
    </source>
</evidence>
<dbReference type="RefSeq" id="WP_053490634.1">
    <property type="nucleotide sequence ID" value="NZ_LIUT01000008.1"/>
</dbReference>
<evidence type="ECO:0000313" key="1">
    <source>
        <dbReference type="EMBL" id="KOR75762.1"/>
    </source>
</evidence>
<evidence type="ECO:0000313" key="2">
    <source>
        <dbReference type="Proteomes" id="UP000036932"/>
    </source>
</evidence>
<proteinExistence type="predicted"/>